<comment type="caution">
    <text evidence="1">The sequence shown here is derived from an EMBL/GenBank/DDBJ whole genome shotgun (WGS) entry which is preliminary data.</text>
</comment>
<name>A0ACC4AMK0_POPAL</name>
<evidence type="ECO:0000313" key="1">
    <source>
        <dbReference type="EMBL" id="KAL3567138.1"/>
    </source>
</evidence>
<protein>
    <submittedName>
        <fullName evidence="1">Uncharacterized protein</fullName>
    </submittedName>
</protein>
<dbReference type="Proteomes" id="UP000309997">
    <property type="component" value="Unassembled WGS sequence"/>
</dbReference>
<dbReference type="EMBL" id="RCHU02000018">
    <property type="protein sequence ID" value="KAL3567138.1"/>
    <property type="molecule type" value="Genomic_DNA"/>
</dbReference>
<gene>
    <name evidence="1" type="ORF">D5086_032553</name>
</gene>
<organism evidence="1 2">
    <name type="scientific">Populus alba</name>
    <name type="common">White poplar</name>
    <dbReference type="NCBI Taxonomy" id="43335"/>
    <lineage>
        <taxon>Eukaryota</taxon>
        <taxon>Viridiplantae</taxon>
        <taxon>Streptophyta</taxon>
        <taxon>Embryophyta</taxon>
        <taxon>Tracheophyta</taxon>
        <taxon>Spermatophyta</taxon>
        <taxon>Magnoliopsida</taxon>
        <taxon>eudicotyledons</taxon>
        <taxon>Gunneridae</taxon>
        <taxon>Pentapetalae</taxon>
        <taxon>rosids</taxon>
        <taxon>fabids</taxon>
        <taxon>Malpighiales</taxon>
        <taxon>Salicaceae</taxon>
        <taxon>Saliceae</taxon>
        <taxon>Populus</taxon>
    </lineage>
</organism>
<reference evidence="1 2" key="1">
    <citation type="journal article" date="2024" name="Plant Biotechnol. J.">
        <title>Genome and CRISPR/Cas9 system of a widespread forest tree (Populus alba) in the world.</title>
        <authorList>
            <person name="Liu Y.J."/>
            <person name="Jiang P.F."/>
            <person name="Han X.M."/>
            <person name="Li X.Y."/>
            <person name="Wang H.M."/>
            <person name="Wang Y.J."/>
            <person name="Wang X.X."/>
            <person name="Zeng Q.Y."/>
        </authorList>
    </citation>
    <scope>NUCLEOTIDE SEQUENCE [LARGE SCALE GENOMIC DNA]</scope>
    <source>
        <strain evidence="2">cv. PAL-ZL1</strain>
    </source>
</reference>
<keyword evidence="2" id="KW-1185">Reference proteome</keyword>
<sequence length="294" mass="32833">MLNLRENAERRRGRDRATAVAIDKDKSSQSALIWAADNLVTRDLVLKLVHVKDRQNAVSNDHDAPGEQQTDSQMMDFFLPFRCFCRRRRVRCETVLLEDSDVARALIGYVYRYGVDTLLLGGGSRNGLSREFRTGDVPGNVSKGEPDFCTVYVINKGKISSVKSASGPHRLRKLPFKLKCQAGSETCLIQSSQSSQSTREVGLQEDMEIKSPFTRRGGLARYEPVPGSEISFVSSGRPSTDHLFPTFHDGLGRQPAAPRKQSTSFLAIKIPDCCRNWHWPSFPPSNQTRTTCAP</sequence>
<proteinExistence type="predicted"/>
<accession>A0ACC4AMK0</accession>
<evidence type="ECO:0000313" key="2">
    <source>
        <dbReference type="Proteomes" id="UP000309997"/>
    </source>
</evidence>